<organism evidence="8 9">
    <name type="scientific">Caerostris extrusa</name>
    <name type="common">Bark spider</name>
    <name type="synonym">Caerostris bankana</name>
    <dbReference type="NCBI Taxonomy" id="172846"/>
    <lineage>
        <taxon>Eukaryota</taxon>
        <taxon>Metazoa</taxon>
        <taxon>Ecdysozoa</taxon>
        <taxon>Arthropoda</taxon>
        <taxon>Chelicerata</taxon>
        <taxon>Arachnida</taxon>
        <taxon>Araneae</taxon>
        <taxon>Araneomorphae</taxon>
        <taxon>Entelegynae</taxon>
        <taxon>Araneoidea</taxon>
        <taxon>Araneidae</taxon>
        <taxon>Caerostris</taxon>
    </lineage>
</organism>
<dbReference type="PANTHER" id="PTHR12596:SF2">
    <property type="entry name" value="EXPORTIN-7 ISOFORM X1"/>
    <property type="match status" value="1"/>
</dbReference>
<keyword evidence="7" id="KW-0539">Nucleus</keyword>
<keyword evidence="5" id="KW-0963">Cytoplasm</keyword>
<evidence type="ECO:0000256" key="7">
    <source>
        <dbReference type="ARBA" id="ARBA00023242"/>
    </source>
</evidence>
<evidence type="ECO:0000256" key="6">
    <source>
        <dbReference type="ARBA" id="ARBA00022927"/>
    </source>
</evidence>
<gene>
    <name evidence="8" type="primary">xpo7-a</name>
    <name evidence="8" type="ORF">CEXT_578361</name>
</gene>
<sequence length="212" mass="24583">MSGIIMVALYKFHSTFWKLNNGCRMSIICVSWICEDFRISYFCYTGTCSAFSRLTKIGWFETSKKEYPFRNIISQLSGFLQGPVEYCVIGVQLLSQVTCEINQISESEANKSLTKQRKTATTFRDTELYEIFQLGCDLLRRALESWKTVSFKDDTEHNLMSNLLRLAYNCISFFDFIGTSPDESSDDLFTVQIPTSWRPAFLDFNSLQLFFF</sequence>
<comment type="caution">
    <text evidence="8">The sequence shown here is derived from an EMBL/GenBank/DDBJ whole genome shotgun (WGS) entry which is preliminary data.</text>
</comment>
<dbReference type="GO" id="GO:0005737">
    <property type="term" value="C:cytoplasm"/>
    <property type="evidence" value="ECO:0007669"/>
    <property type="project" value="UniProtKB-SubCell"/>
</dbReference>
<proteinExistence type="inferred from homology"/>
<dbReference type="GO" id="GO:0005049">
    <property type="term" value="F:nuclear export signal receptor activity"/>
    <property type="evidence" value="ECO:0007669"/>
    <property type="project" value="InterPro"/>
</dbReference>
<dbReference type="PANTHER" id="PTHR12596">
    <property type="entry name" value="EXPORTIN 4,7-RELATED"/>
    <property type="match status" value="1"/>
</dbReference>
<keyword evidence="9" id="KW-1185">Reference proteome</keyword>
<evidence type="ECO:0000313" key="8">
    <source>
        <dbReference type="EMBL" id="GIY78298.1"/>
    </source>
</evidence>
<evidence type="ECO:0000256" key="4">
    <source>
        <dbReference type="ARBA" id="ARBA00022448"/>
    </source>
</evidence>
<keyword evidence="4" id="KW-0813">Transport</keyword>
<evidence type="ECO:0000256" key="2">
    <source>
        <dbReference type="ARBA" id="ARBA00004496"/>
    </source>
</evidence>
<evidence type="ECO:0000256" key="3">
    <source>
        <dbReference type="ARBA" id="ARBA00009466"/>
    </source>
</evidence>
<evidence type="ECO:0000313" key="9">
    <source>
        <dbReference type="Proteomes" id="UP001054945"/>
    </source>
</evidence>
<comment type="subcellular location">
    <subcellularLocation>
        <location evidence="2">Cytoplasm</location>
    </subcellularLocation>
    <subcellularLocation>
        <location evidence="1">Nucleus</location>
    </subcellularLocation>
</comment>
<dbReference type="EMBL" id="BPLR01015739">
    <property type="protein sequence ID" value="GIY78298.1"/>
    <property type="molecule type" value="Genomic_DNA"/>
</dbReference>
<evidence type="ECO:0000256" key="1">
    <source>
        <dbReference type="ARBA" id="ARBA00004123"/>
    </source>
</evidence>
<dbReference type="GO" id="GO:0005643">
    <property type="term" value="C:nuclear pore"/>
    <property type="evidence" value="ECO:0007669"/>
    <property type="project" value="TreeGrafter"/>
</dbReference>
<name>A0AAV4W7U5_CAEEX</name>
<dbReference type="GO" id="GO:0006611">
    <property type="term" value="P:protein export from nucleus"/>
    <property type="evidence" value="ECO:0007669"/>
    <property type="project" value="TreeGrafter"/>
</dbReference>
<accession>A0AAV4W7U5</accession>
<dbReference type="InterPro" id="IPR044189">
    <property type="entry name" value="XPO4/7-like"/>
</dbReference>
<comment type="similarity">
    <text evidence="3">Belongs to the exportin family.</text>
</comment>
<reference evidence="8 9" key="1">
    <citation type="submission" date="2021-06" db="EMBL/GenBank/DDBJ databases">
        <title>Caerostris extrusa draft genome.</title>
        <authorList>
            <person name="Kono N."/>
            <person name="Arakawa K."/>
        </authorList>
    </citation>
    <scope>NUCLEOTIDE SEQUENCE [LARGE SCALE GENOMIC DNA]</scope>
</reference>
<dbReference type="AlphaFoldDB" id="A0AAV4W7U5"/>
<keyword evidence="6" id="KW-0653">Protein transport</keyword>
<evidence type="ECO:0000256" key="5">
    <source>
        <dbReference type="ARBA" id="ARBA00022490"/>
    </source>
</evidence>
<dbReference type="Proteomes" id="UP001054945">
    <property type="component" value="Unassembled WGS sequence"/>
</dbReference>
<protein>
    <submittedName>
        <fullName evidence="8">Exportin-7-A</fullName>
    </submittedName>
</protein>